<dbReference type="AlphaFoldDB" id="A0AAE3ZGT5"/>
<evidence type="ECO:0000313" key="2">
    <source>
        <dbReference type="Proteomes" id="UP001180845"/>
    </source>
</evidence>
<dbReference type="EMBL" id="JAVDXW010000001">
    <property type="protein sequence ID" value="MDR7302932.1"/>
    <property type="molecule type" value="Genomic_DNA"/>
</dbReference>
<sequence>MVMGLFAGDRGTSPAYLRHRVQAVVYAYRHGLV</sequence>
<proteinExistence type="predicted"/>
<comment type="caution">
    <text evidence="1">The sequence shown here is derived from an EMBL/GenBank/DDBJ whole genome shotgun (WGS) entry which is preliminary data.</text>
</comment>
<reference evidence="1" key="1">
    <citation type="submission" date="2023-07" db="EMBL/GenBank/DDBJ databases">
        <title>Sequencing the genomes of 1000 actinobacteria strains.</title>
        <authorList>
            <person name="Klenk H.-P."/>
        </authorList>
    </citation>
    <scope>NUCLEOTIDE SEQUENCE</scope>
    <source>
        <strain evidence="1">DSM 45977</strain>
    </source>
</reference>
<dbReference type="Proteomes" id="UP001180845">
    <property type="component" value="Unassembled WGS sequence"/>
</dbReference>
<protein>
    <submittedName>
        <fullName evidence="1">Uncharacterized protein</fullName>
    </submittedName>
</protein>
<accession>A0AAE3ZGT5</accession>
<name>A0AAE3ZGT5_9ACTN</name>
<organism evidence="1 2">
    <name type="scientific">Haloactinomyces albus</name>
    <dbReference type="NCBI Taxonomy" id="1352928"/>
    <lineage>
        <taxon>Bacteria</taxon>
        <taxon>Bacillati</taxon>
        <taxon>Actinomycetota</taxon>
        <taxon>Actinomycetes</taxon>
        <taxon>Actinopolysporales</taxon>
        <taxon>Actinopolysporaceae</taxon>
        <taxon>Haloactinomyces</taxon>
    </lineage>
</organism>
<keyword evidence="2" id="KW-1185">Reference proteome</keyword>
<gene>
    <name evidence="1" type="ORF">JOF55_003113</name>
</gene>
<evidence type="ECO:0000313" key="1">
    <source>
        <dbReference type="EMBL" id="MDR7302932.1"/>
    </source>
</evidence>